<name>A0A512E0M5_9PROT</name>
<proteinExistence type="predicted"/>
<keyword evidence="1" id="KW-0472">Membrane</keyword>
<gene>
    <name evidence="2" type="ORF">SAE02_64350</name>
</gene>
<sequence length="166" mass="17332">MEHSAGAGPAWALALEHSALGEILRQALWLYPIANVLHVLAVVAMIGSILAFDLRLMGAAKSLPVAGLARLLLPISAIGFIVAVITGSLLFIADATAVWNNPVFVYKLALIALGLVNIGVFHFGVWRSAEHWVAGIPAPLSAKTGAAVSIASWAATATLGRLIAYF</sequence>
<keyword evidence="1" id="KW-1133">Transmembrane helix</keyword>
<evidence type="ECO:0000313" key="2">
    <source>
        <dbReference type="EMBL" id="GEO42287.1"/>
    </source>
</evidence>
<feature type="transmembrane region" description="Helical" evidence="1">
    <location>
        <begin position="28"/>
        <end position="51"/>
    </location>
</feature>
<organism evidence="2 3">
    <name type="scientific">Skermanella aerolata</name>
    <dbReference type="NCBI Taxonomy" id="393310"/>
    <lineage>
        <taxon>Bacteria</taxon>
        <taxon>Pseudomonadati</taxon>
        <taxon>Pseudomonadota</taxon>
        <taxon>Alphaproteobacteria</taxon>
        <taxon>Rhodospirillales</taxon>
        <taxon>Azospirillaceae</taxon>
        <taxon>Skermanella</taxon>
    </lineage>
</organism>
<dbReference type="EMBL" id="BJYZ01000038">
    <property type="protein sequence ID" value="GEO42287.1"/>
    <property type="molecule type" value="Genomic_DNA"/>
</dbReference>
<reference evidence="2 3" key="1">
    <citation type="submission" date="2019-07" db="EMBL/GenBank/DDBJ databases">
        <title>Whole genome shotgun sequence of Skermanella aerolata NBRC 106429.</title>
        <authorList>
            <person name="Hosoyama A."/>
            <person name="Uohara A."/>
            <person name="Ohji S."/>
            <person name="Ichikawa N."/>
        </authorList>
    </citation>
    <scope>NUCLEOTIDE SEQUENCE [LARGE SCALE GENOMIC DNA]</scope>
    <source>
        <strain evidence="2 3">NBRC 106429</strain>
    </source>
</reference>
<dbReference type="OrthoDB" id="3536934at2"/>
<dbReference type="AlphaFoldDB" id="A0A512E0M5"/>
<keyword evidence="3" id="KW-1185">Reference proteome</keyword>
<evidence type="ECO:0000256" key="1">
    <source>
        <dbReference type="SAM" id="Phobius"/>
    </source>
</evidence>
<keyword evidence="1" id="KW-0812">Transmembrane</keyword>
<accession>A0A512E0M5</accession>
<comment type="caution">
    <text evidence="2">The sequence shown here is derived from an EMBL/GenBank/DDBJ whole genome shotgun (WGS) entry which is preliminary data.</text>
</comment>
<protein>
    <submittedName>
        <fullName evidence="2">Membrane protein</fullName>
    </submittedName>
</protein>
<dbReference type="Proteomes" id="UP000321523">
    <property type="component" value="Unassembled WGS sequence"/>
</dbReference>
<feature type="transmembrane region" description="Helical" evidence="1">
    <location>
        <begin position="104"/>
        <end position="126"/>
    </location>
</feature>
<feature type="transmembrane region" description="Helical" evidence="1">
    <location>
        <begin position="71"/>
        <end position="92"/>
    </location>
</feature>
<evidence type="ECO:0000313" key="3">
    <source>
        <dbReference type="Proteomes" id="UP000321523"/>
    </source>
</evidence>
<dbReference type="RefSeq" id="WP_044435489.1">
    <property type="nucleotide sequence ID" value="NZ_BJYZ01000038.1"/>
</dbReference>